<name>A0A397P9P1_9SPHN</name>
<dbReference type="PANTHER" id="PTHR46401:SF2">
    <property type="entry name" value="GLYCOSYLTRANSFERASE WBBK-RELATED"/>
    <property type="match status" value="1"/>
</dbReference>
<feature type="domain" description="Glycosyltransferase subfamily 4-like N-terminal" evidence="3">
    <location>
        <begin position="9"/>
        <end position="173"/>
    </location>
</feature>
<keyword evidence="5" id="KW-1185">Reference proteome</keyword>
<dbReference type="CDD" id="cd03809">
    <property type="entry name" value="GT4_MtfB-like"/>
    <property type="match status" value="1"/>
</dbReference>
<evidence type="ECO:0000259" key="2">
    <source>
        <dbReference type="Pfam" id="PF00534"/>
    </source>
</evidence>
<keyword evidence="1 4" id="KW-0808">Transferase</keyword>
<dbReference type="PANTHER" id="PTHR46401">
    <property type="entry name" value="GLYCOSYLTRANSFERASE WBBK-RELATED"/>
    <property type="match status" value="1"/>
</dbReference>
<dbReference type="EMBL" id="QXDC01000002">
    <property type="protein sequence ID" value="RIA46306.1"/>
    <property type="molecule type" value="Genomic_DNA"/>
</dbReference>
<dbReference type="Gene3D" id="3.40.50.2000">
    <property type="entry name" value="Glycogen Phosphorylase B"/>
    <property type="match status" value="2"/>
</dbReference>
<sequence>MLNDGEGTGVSTYARTLCNCLSEAGAEALILGDGDGHRPRARALRWLAATRRAPRLAAAANAPDALMVPDLFREAQVFFNMHGRTLPVAFEEPPVVMHWTYPVPLHVVGARNLYTIHDLIPLTHPELTAIPEQRHARILSAILRRADLLVTVTEAMRSEIVERLGVDPERVVSTWQAVDAPLQADPSLPTGIRTGRYFLFCGRVEQRKNLAAIAAAHALSGCALPLVIVGPRVPGEESLEEQLAAFPGVRRLAYLPRRELLGLMRRARALLFPTLAEGFGLPIVEAMTLGCPVLTSDRGATAEVAAGAALLVDPARSDAIADAIGRLERDDSLCARLRREGFARARYFTPERYSRRLRALYARALALSDGMEKVG</sequence>
<feature type="domain" description="Glycosyl transferase family 1" evidence="2">
    <location>
        <begin position="195"/>
        <end position="341"/>
    </location>
</feature>
<dbReference type="GO" id="GO:0016757">
    <property type="term" value="F:glycosyltransferase activity"/>
    <property type="evidence" value="ECO:0007669"/>
    <property type="project" value="InterPro"/>
</dbReference>
<accession>A0A397P9P1</accession>
<dbReference type="InterPro" id="IPR028098">
    <property type="entry name" value="Glyco_trans_4-like_N"/>
</dbReference>
<reference evidence="4 5" key="1">
    <citation type="submission" date="2018-08" db="EMBL/GenBank/DDBJ databases">
        <title>Genomic Encyclopedia of Type Strains, Phase IV (KMG-IV): sequencing the most valuable type-strain genomes for metagenomic binning, comparative biology and taxonomic classification.</title>
        <authorList>
            <person name="Goeker M."/>
        </authorList>
    </citation>
    <scope>NUCLEOTIDE SEQUENCE [LARGE SCALE GENOMIC DNA]</scope>
    <source>
        <strain evidence="4 5">DSM 25527</strain>
    </source>
</reference>
<organism evidence="4 5">
    <name type="scientific">Hephaestia caeni</name>
    <dbReference type="NCBI Taxonomy" id="645617"/>
    <lineage>
        <taxon>Bacteria</taxon>
        <taxon>Pseudomonadati</taxon>
        <taxon>Pseudomonadota</taxon>
        <taxon>Alphaproteobacteria</taxon>
        <taxon>Sphingomonadales</taxon>
        <taxon>Sphingomonadaceae</taxon>
        <taxon>Hephaestia</taxon>
    </lineage>
</organism>
<evidence type="ECO:0000259" key="3">
    <source>
        <dbReference type="Pfam" id="PF13439"/>
    </source>
</evidence>
<evidence type="ECO:0000313" key="5">
    <source>
        <dbReference type="Proteomes" id="UP000266568"/>
    </source>
</evidence>
<dbReference type="SUPFAM" id="SSF53756">
    <property type="entry name" value="UDP-Glycosyltransferase/glycogen phosphorylase"/>
    <property type="match status" value="1"/>
</dbReference>
<evidence type="ECO:0000313" key="4">
    <source>
        <dbReference type="EMBL" id="RIA46306.1"/>
    </source>
</evidence>
<proteinExistence type="predicted"/>
<dbReference type="Pfam" id="PF13439">
    <property type="entry name" value="Glyco_transf_4"/>
    <property type="match status" value="1"/>
</dbReference>
<evidence type="ECO:0000256" key="1">
    <source>
        <dbReference type="ARBA" id="ARBA00022679"/>
    </source>
</evidence>
<dbReference type="OrthoDB" id="9801609at2"/>
<dbReference type="AlphaFoldDB" id="A0A397P9P1"/>
<dbReference type="Proteomes" id="UP000266568">
    <property type="component" value="Unassembled WGS sequence"/>
</dbReference>
<dbReference type="RefSeq" id="WP_119034535.1">
    <property type="nucleotide sequence ID" value="NZ_QXDC01000002.1"/>
</dbReference>
<comment type="caution">
    <text evidence="4">The sequence shown here is derived from an EMBL/GenBank/DDBJ whole genome shotgun (WGS) entry which is preliminary data.</text>
</comment>
<protein>
    <submittedName>
        <fullName evidence="4">Glycosyltransferase involved in cell wall biosynthesis</fullName>
    </submittedName>
</protein>
<dbReference type="GO" id="GO:0009103">
    <property type="term" value="P:lipopolysaccharide biosynthetic process"/>
    <property type="evidence" value="ECO:0007669"/>
    <property type="project" value="TreeGrafter"/>
</dbReference>
<gene>
    <name evidence="4" type="ORF">DFR49_0844</name>
</gene>
<dbReference type="InterPro" id="IPR001296">
    <property type="entry name" value="Glyco_trans_1"/>
</dbReference>
<dbReference type="Pfam" id="PF00534">
    <property type="entry name" value="Glycos_transf_1"/>
    <property type="match status" value="1"/>
</dbReference>